<evidence type="ECO:0000256" key="2">
    <source>
        <dbReference type="ARBA" id="ARBA00022475"/>
    </source>
</evidence>
<feature type="transmembrane region" description="Helical" evidence="9">
    <location>
        <begin position="250"/>
        <end position="269"/>
    </location>
</feature>
<dbReference type="PATRIC" id="fig|926566.3.peg.3717"/>
<feature type="compositionally biased region" description="Polar residues" evidence="8">
    <location>
        <begin position="1"/>
        <end position="13"/>
    </location>
</feature>
<feature type="transmembrane region" description="Helical" evidence="9">
    <location>
        <begin position="210"/>
        <end position="238"/>
    </location>
</feature>
<dbReference type="InterPro" id="IPR050297">
    <property type="entry name" value="LipidA_mod_glycosyltrf_83"/>
</dbReference>
<keyword evidence="11" id="KW-1185">Reference proteome</keyword>
<comment type="subcellular location">
    <subcellularLocation>
        <location evidence="1">Cell membrane</location>
        <topology evidence="1">Multi-pass membrane protein</topology>
    </subcellularLocation>
</comment>
<dbReference type="EMBL" id="CP003379">
    <property type="protein sequence ID" value="AFL89985.1"/>
    <property type="molecule type" value="Genomic_DNA"/>
</dbReference>
<dbReference type="RefSeq" id="WP_014787245.1">
    <property type="nucleotide sequence ID" value="NC_018014.1"/>
</dbReference>
<keyword evidence="5 9" id="KW-0812">Transmembrane</keyword>
<keyword evidence="2" id="KW-1003">Cell membrane</keyword>
<keyword evidence="3" id="KW-0328">Glycosyltransferase</keyword>
<evidence type="ECO:0000313" key="10">
    <source>
        <dbReference type="EMBL" id="AFL89985.1"/>
    </source>
</evidence>
<evidence type="ECO:0000256" key="1">
    <source>
        <dbReference type="ARBA" id="ARBA00004651"/>
    </source>
</evidence>
<protein>
    <recommendedName>
        <fullName evidence="12">Glycosyltransferase RgtA/B/C/D-like domain-containing protein</fullName>
    </recommendedName>
</protein>
<evidence type="ECO:0000256" key="4">
    <source>
        <dbReference type="ARBA" id="ARBA00022679"/>
    </source>
</evidence>
<feature type="transmembrane region" description="Helical" evidence="9">
    <location>
        <begin position="173"/>
        <end position="190"/>
    </location>
</feature>
<keyword evidence="4" id="KW-0808">Transferase</keyword>
<evidence type="ECO:0008006" key="12">
    <source>
        <dbReference type="Google" id="ProtNLM"/>
    </source>
</evidence>
<dbReference type="KEGG" id="trs:Terro_3775"/>
<feature type="transmembrane region" description="Helical" evidence="9">
    <location>
        <begin position="45"/>
        <end position="69"/>
    </location>
</feature>
<feature type="transmembrane region" description="Helical" evidence="9">
    <location>
        <begin position="89"/>
        <end position="109"/>
    </location>
</feature>
<gene>
    <name evidence="10" type="ordered locus">Terro_3775</name>
</gene>
<feature type="transmembrane region" description="Helical" evidence="9">
    <location>
        <begin position="419"/>
        <end position="445"/>
    </location>
</feature>
<dbReference type="eggNOG" id="COG1807">
    <property type="taxonomic scope" value="Bacteria"/>
</dbReference>
<feature type="transmembrane region" description="Helical" evidence="9">
    <location>
        <begin position="121"/>
        <end position="140"/>
    </location>
</feature>
<evidence type="ECO:0000256" key="5">
    <source>
        <dbReference type="ARBA" id="ARBA00022692"/>
    </source>
</evidence>
<dbReference type="PANTHER" id="PTHR33908">
    <property type="entry name" value="MANNOSYLTRANSFERASE YKCB-RELATED"/>
    <property type="match status" value="1"/>
</dbReference>
<feature type="region of interest" description="Disordered" evidence="8">
    <location>
        <begin position="1"/>
        <end position="34"/>
    </location>
</feature>
<keyword evidence="6 9" id="KW-1133">Transmembrane helix</keyword>
<feature type="transmembrane region" description="Helical" evidence="9">
    <location>
        <begin position="324"/>
        <end position="344"/>
    </location>
</feature>
<dbReference type="PANTHER" id="PTHR33908:SF11">
    <property type="entry name" value="MEMBRANE PROTEIN"/>
    <property type="match status" value="1"/>
</dbReference>
<evidence type="ECO:0000256" key="6">
    <source>
        <dbReference type="ARBA" id="ARBA00022989"/>
    </source>
</evidence>
<evidence type="ECO:0000256" key="9">
    <source>
        <dbReference type="SAM" id="Phobius"/>
    </source>
</evidence>
<evidence type="ECO:0000256" key="3">
    <source>
        <dbReference type="ARBA" id="ARBA00022676"/>
    </source>
</evidence>
<feature type="transmembrane region" description="Helical" evidence="9">
    <location>
        <begin position="388"/>
        <end position="407"/>
    </location>
</feature>
<organism evidence="10 11">
    <name type="scientific">Terriglobus roseus (strain DSM 18391 / NRRL B-41598 / KBS 63)</name>
    <dbReference type="NCBI Taxonomy" id="926566"/>
    <lineage>
        <taxon>Bacteria</taxon>
        <taxon>Pseudomonadati</taxon>
        <taxon>Acidobacteriota</taxon>
        <taxon>Terriglobia</taxon>
        <taxon>Terriglobales</taxon>
        <taxon>Acidobacteriaceae</taxon>
        <taxon>Terriglobus</taxon>
    </lineage>
</organism>
<dbReference type="GO" id="GO:0005886">
    <property type="term" value="C:plasma membrane"/>
    <property type="evidence" value="ECO:0007669"/>
    <property type="project" value="UniProtKB-SubCell"/>
</dbReference>
<evidence type="ECO:0000256" key="8">
    <source>
        <dbReference type="SAM" id="MobiDB-lite"/>
    </source>
</evidence>
<dbReference type="AlphaFoldDB" id="I3ZL67"/>
<keyword evidence="7 9" id="KW-0472">Membrane</keyword>
<proteinExistence type="predicted"/>
<feature type="transmembrane region" description="Helical" evidence="9">
    <location>
        <begin position="146"/>
        <end position="166"/>
    </location>
</feature>
<feature type="transmembrane region" description="Helical" evidence="9">
    <location>
        <begin position="351"/>
        <end position="368"/>
    </location>
</feature>
<reference evidence="10 11" key="1">
    <citation type="submission" date="2012-06" db="EMBL/GenBank/DDBJ databases">
        <title>Complete genome of Terriglobus roseus DSM 18391.</title>
        <authorList>
            <consortium name="US DOE Joint Genome Institute (JGI-PGF)"/>
            <person name="Lucas S."/>
            <person name="Copeland A."/>
            <person name="Lapidus A."/>
            <person name="Glavina del Rio T."/>
            <person name="Dalin E."/>
            <person name="Tice H."/>
            <person name="Bruce D."/>
            <person name="Goodwin L."/>
            <person name="Pitluck S."/>
            <person name="Peters L."/>
            <person name="Mikhailova N."/>
            <person name="Munk A.C.C."/>
            <person name="Kyrpides N."/>
            <person name="Mavromatis K."/>
            <person name="Ivanova N."/>
            <person name="Brettin T."/>
            <person name="Detter J.C."/>
            <person name="Han C."/>
            <person name="Larimer F."/>
            <person name="Land M."/>
            <person name="Hauser L."/>
            <person name="Markowitz V."/>
            <person name="Cheng J.-F."/>
            <person name="Hugenholtz P."/>
            <person name="Woyke T."/>
            <person name="Wu D."/>
            <person name="Brambilla E."/>
            <person name="Klenk H.-P."/>
            <person name="Eisen J.A."/>
        </authorList>
    </citation>
    <scope>NUCLEOTIDE SEQUENCE [LARGE SCALE GENOMIC DNA]</scope>
    <source>
        <strain evidence="11">DSM 18391 / NRRL B-41598 / KBS 63</strain>
    </source>
</reference>
<accession>I3ZL67</accession>
<dbReference type="STRING" id="926566.Terro_3775"/>
<name>I3ZL67_TERRK</name>
<dbReference type="Proteomes" id="UP000006056">
    <property type="component" value="Chromosome"/>
</dbReference>
<dbReference type="HOGENOM" id="CLU_490742_0_0_0"/>
<dbReference type="GO" id="GO:0016763">
    <property type="term" value="F:pentosyltransferase activity"/>
    <property type="evidence" value="ECO:0007669"/>
    <property type="project" value="TreeGrafter"/>
</dbReference>
<sequence length="585" mass="64344">MPRKTISGQTMQSPRAAMRRAAPPRRAPQDPNTVYPANRQEIMPIALASVILAFLALLVSASRGWMLLYGDAVAHLGIARRILDARYPGLAQLGGVWLPLPHLLMLPFVQRMDWWQNGIAGAWPSLAAYVLGNAGCYALARKLVTPTWAFAATAFFALNPNLLYLSTTAMTEPLFLALLLWSTVIAYEAVEALGANKVSTAKTRMLLSGLLTMAMVFTRYDGWIVGAAIWVVLALAWWRSSDATKQATKSSLLIMTVLAAMGPVLWFAYNAVYQHDWLDFMRGPYSAKAIEEKTTPAGSAPRRGMHNPGWALIYFTRAAQVDAAAYELGFGVMFAALAGGWMAWKQKLSRITLLLWLPLPFYVYSIAWGHVPMFIPQLYPGSYYNSRYGMELLPALTIFTALVLAAVEKWLRARSKKQADLFFFLVLFSIVFNVVAMMGTFGTMLQRVRGENAKVPKWLTAPPLVFEEGLMNSITRIPFETTLAKEMLNAGPGATIMFNTNDHMGAVQDAGIPLRRLVSPLDSQSFDQASQLPAKYAQLVIAIDGDPVAKAVAAHPEGLSELEVICNSGQGCARIYRSTMFGGAR</sequence>
<evidence type="ECO:0000313" key="11">
    <source>
        <dbReference type="Proteomes" id="UP000006056"/>
    </source>
</evidence>
<evidence type="ECO:0000256" key="7">
    <source>
        <dbReference type="ARBA" id="ARBA00023136"/>
    </source>
</evidence>
<dbReference type="GO" id="GO:0009103">
    <property type="term" value="P:lipopolysaccharide biosynthetic process"/>
    <property type="evidence" value="ECO:0007669"/>
    <property type="project" value="UniProtKB-ARBA"/>
</dbReference>